<dbReference type="Proteomes" id="UP000252558">
    <property type="component" value="Unassembled WGS sequence"/>
</dbReference>
<accession>A0A368NG20</accession>
<name>A0A368NG20_9GAMM</name>
<evidence type="ECO:0000313" key="3">
    <source>
        <dbReference type="Proteomes" id="UP000252558"/>
    </source>
</evidence>
<comment type="caution">
    <text evidence="2">The sequence shown here is derived from an EMBL/GenBank/DDBJ whole genome shotgun (WGS) entry which is preliminary data.</text>
</comment>
<dbReference type="AlphaFoldDB" id="A0A368NG20"/>
<evidence type="ECO:0000313" key="2">
    <source>
        <dbReference type="EMBL" id="RCU49166.1"/>
    </source>
</evidence>
<organism evidence="2 3">
    <name type="scientific">Corallincola holothuriorum</name>
    <dbReference type="NCBI Taxonomy" id="2282215"/>
    <lineage>
        <taxon>Bacteria</taxon>
        <taxon>Pseudomonadati</taxon>
        <taxon>Pseudomonadota</taxon>
        <taxon>Gammaproteobacteria</taxon>
        <taxon>Alteromonadales</taxon>
        <taxon>Psychromonadaceae</taxon>
        <taxon>Corallincola</taxon>
    </lineage>
</organism>
<proteinExistence type="predicted"/>
<evidence type="ECO:0000256" key="1">
    <source>
        <dbReference type="SAM" id="MobiDB-lite"/>
    </source>
</evidence>
<feature type="compositionally biased region" description="Polar residues" evidence="1">
    <location>
        <begin position="1"/>
        <end position="22"/>
    </location>
</feature>
<protein>
    <submittedName>
        <fullName evidence="2">Uncharacterized protein</fullName>
    </submittedName>
</protein>
<dbReference type="RefSeq" id="WP_114338726.1">
    <property type="nucleotide sequence ID" value="NZ_QPID01000007.1"/>
</dbReference>
<reference evidence="2 3" key="1">
    <citation type="submission" date="2018-07" db="EMBL/GenBank/DDBJ databases">
        <title>Corallincola holothuriorum sp. nov., a new facultative anaerobe isolated from sea cucumber Apostichopus japonicus.</title>
        <authorList>
            <person name="Xia H."/>
        </authorList>
    </citation>
    <scope>NUCLEOTIDE SEQUENCE [LARGE SCALE GENOMIC DNA]</scope>
    <source>
        <strain evidence="2 3">C4</strain>
    </source>
</reference>
<dbReference type="EMBL" id="QPID01000007">
    <property type="protein sequence ID" value="RCU49166.1"/>
    <property type="molecule type" value="Genomic_DNA"/>
</dbReference>
<keyword evidence="3" id="KW-1185">Reference proteome</keyword>
<sequence length="276" mass="31219">MTNSKTNAQKSNNPTKQSNTQSRSKKRKITQKRKQAIAKTAAIKTQNTTNNKASLNVVNLFKSNKGKTVKLNNADAFGLIQAEALTSFHLGQQAIRKAVVLTFIWYELAKHDTKYIDDAFKSFNNEDEFKYANAAKYCLELHQYKQKSTITKYSLAMKQLEEKFSHRITPNITDKLVDEILAYVNTHGGISGCASLFRKKTPPTPAPKKEQIDAKLKKYQSTTDIDGRYAITNTPKVTQSNLYLLLGRIINGQMEVVEQIPDEDLIRLTVKKQLSN</sequence>
<gene>
    <name evidence="2" type="ORF">DU002_12485</name>
</gene>
<feature type="compositionally biased region" description="Basic residues" evidence="1">
    <location>
        <begin position="23"/>
        <end position="35"/>
    </location>
</feature>
<feature type="region of interest" description="Disordered" evidence="1">
    <location>
        <begin position="1"/>
        <end position="35"/>
    </location>
</feature>